<feature type="compositionally biased region" description="Basic and acidic residues" evidence="1">
    <location>
        <begin position="87"/>
        <end position="96"/>
    </location>
</feature>
<feature type="region of interest" description="Disordered" evidence="1">
    <location>
        <begin position="292"/>
        <end position="317"/>
    </location>
</feature>
<evidence type="ECO:0000256" key="1">
    <source>
        <dbReference type="SAM" id="MobiDB-lite"/>
    </source>
</evidence>
<feature type="region of interest" description="Disordered" evidence="1">
    <location>
        <begin position="1"/>
        <end position="102"/>
    </location>
</feature>
<sequence>MSKKMPKEPHKMSKKMPGNSGNTCWDWQSFGPSRGGGARPFDAVSFRPSAAPINRVKSPLSGSDQCRPPPPASDLENPAKGSVEVSCHTDRTDPRCHPAPRQPTCTKDAICGSSSYSKSLASIKHVGTSVLDFPSIPQKCMKAITSLAYLLVIVLVEYNTPWSTAIGLNEICEHSVKLKTDLQGPGSEIQPTSRQPQAFLDHSFETKVRIKDDFVYINNPFPGKCYASVKLDGQVLAPLTTLNDINGLNVITKQELDAIHCVARFESSKRPNSEIKVRYHIDDQLIASLFPRGDRVSPTNSPEHSLSQSSLGSTGTRYIDAPYSWRNGEPSWRSDGEVQRGNTAYPQHSDSLSRDSDFGSHSSEDRFHHHDSESEDSESSSKRNSYYFPEEKDPASEPEEEETASLLHRDASQDGPAKKLKPWEGGGGGDKERK</sequence>
<dbReference type="AlphaFoldDB" id="A0A5B0SGF5"/>
<name>A0A5B0SGF5_PUCGR</name>
<feature type="compositionally biased region" description="Polar residues" evidence="1">
    <location>
        <begin position="340"/>
        <end position="350"/>
    </location>
</feature>
<gene>
    <name evidence="2" type="ORF">PGTUg99_022807</name>
</gene>
<dbReference type="EMBL" id="VDEP01000035">
    <property type="protein sequence ID" value="KAA1136313.1"/>
    <property type="molecule type" value="Genomic_DNA"/>
</dbReference>
<comment type="caution">
    <text evidence="2">The sequence shown here is derived from an EMBL/GenBank/DDBJ whole genome shotgun (WGS) entry which is preliminary data.</text>
</comment>
<feature type="region of interest" description="Disordered" evidence="1">
    <location>
        <begin position="330"/>
        <end position="434"/>
    </location>
</feature>
<feature type="compositionally biased region" description="Basic and acidic residues" evidence="1">
    <location>
        <begin position="351"/>
        <end position="372"/>
    </location>
</feature>
<evidence type="ECO:0000313" key="3">
    <source>
        <dbReference type="Proteomes" id="UP000325313"/>
    </source>
</evidence>
<feature type="compositionally biased region" description="Low complexity" evidence="1">
    <location>
        <begin position="305"/>
        <end position="316"/>
    </location>
</feature>
<dbReference type="Proteomes" id="UP000325313">
    <property type="component" value="Unassembled WGS sequence"/>
</dbReference>
<feature type="compositionally biased region" description="Basic and acidic residues" evidence="1">
    <location>
        <begin position="1"/>
        <end position="11"/>
    </location>
</feature>
<evidence type="ECO:0000313" key="2">
    <source>
        <dbReference type="EMBL" id="KAA1136313.1"/>
    </source>
</evidence>
<organism evidence="2 3">
    <name type="scientific">Puccinia graminis f. sp. tritici</name>
    <dbReference type="NCBI Taxonomy" id="56615"/>
    <lineage>
        <taxon>Eukaryota</taxon>
        <taxon>Fungi</taxon>
        <taxon>Dikarya</taxon>
        <taxon>Basidiomycota</taxon>
        <taxon>Pucciniomycotina</taxon>
        <taxon>Pucciniomycetes</taxon>
        <taxon>Pucciniales</taxon>
        <taxon>Pucciniaceae</taxon>
        <taxon>Puccinia</taxon>
    </lineage>
</organism>
<accession>A0A5B0SGF5</accession>
<proteinExistence type="predicted"/>
<protein>
    <submittedName>
        <fullName evidence="2">Uncharacterized protein</fullName>
    </submittedName>
</protein>
<reference evidence="2 3" key="1">
    <citation type="submission" date="2019-05" db="EMBL/GenBank/DDBJ databases">
        <title>Emergence of the Ug99 lineage of the wheat stem rust pathogen through somatic hybridization.</title>
        <authorList>
            <person name="Li F."/>
            <person name="Upadhyaya N.M."/>
            <person name="Sperschneider J."/>
            <person name="Matny O."/>
            <person name="Nguyen-Phuc H."/>
            <person name="Mago R."/>
            <person name="Raley C."/>
            <person name="Miller M.E."/>
            <person name="Silverstein K.A.T."/>
            <person name="Henningsen E."/>
            <person name="Hirsch C.D."/>
            <person name="Visser B."/>
            <person name="Pretorius Z.A."/>
            <person name="Steffenson B.J."/>
            <person name="Schwessinger B."/>
            <person name="Dodds P.N."/>
            <person name="Figueroa M."/>
        </authorList>
    </citation>
    <scope>NUCLEOTIDE SEQUENCE [LARGE SCALE GENOMIC DNA]</scope>
    <source>
        <strain evidence="2 3">Ug99</strain>
    </source>
</reference>